<evidence type="ECO:0000313" key="1">
    <source>
        <dbReference type="EMBL" id="MBB5048545.1"/>
    </source>
</evidence>
<dbReference type="Proteomes" id="UP000542353">
    <property type="component" value="Unassembled WGS sequence"/>
</dbReference>
<dbReference type="AlphaFoldDB" id="A0A7W8E047"/>
<sequence length="254" mass="29140">MFYSKESMEELARSFEGLGKQSTDLLERYLTLDLKNARAREFATQGFPRRLQTMVRCINHVFTLIPPERNTVPTGDELADATIHIQCFVFNVFGSLDNLAWIWVCETGQKRSDATPIKDRQVGLGPGFDTVRETLPQGLKEHLESLKGWFDHTTNLRHALAHRIPLYIPPYVIKKEDEAAYHAYQTNMAAAIHVHDFAEYDRLSAEQLQLGRFMPWVKHSFEENAHPVVFHPQMLADFNTVEELGRKMLDALAA</sequence>
<reference evidence="1 2" key="1">
    <citation type="submission" date="2020-08" db="EMBL/GenBank/DDBJ databases">
        <title>Genomic Encyclopedia of Type Strains, Phase IV (KMG-IV): sequencing the most valuable type-strain genomes for metagenomic binning, comparative biology and taxonomic classification.</title>
        <authorList>
            <person name="Goeker M."/>
        </authorList>
    </citation>
    <scope>NUCLEOTIDE SEQUENCE [LARGE SCALE GENOMIC DNA]</scope>
    <source>
        <strain evidence="1 2">DSM 12706</strain>
    </source>
</reference>
<dbReference type="EMBL" id="JACHIH010000022">
    <property type="protein sequence ID" value="MBB5048545.1"/>
    <property type="molecule type" value="Genomic_DNA"/>
</dbReference>
<dbReference type="RefSeq" id="WP_184259372.1">
    <property type="nucleotide sequence ID" value="NZ_JACHIH010000022.1"/>
</dbReference>
<evidence type="ECO:0008006" key="3">
    <source>
        <dbReference type="Google" id="ProtNLM"/>
    </source>
</evidence>
<proteinExistence type="predicted"/>
<gene>
    <name evidence="1" type="ORF">HNR60_003312</name>
</gene>
<evidence type="ECO:0000313" key="2">
    <source>
        <dbReference type="Proteomes" id="UP000542353"/>
    </source>
</evidence>
<keyword evidence="2" id="KW-1185">Reference proteome</keyword>
<accession>A0A7W8E047</accession>
<organism evidence="1 2">
    <name type="scientific">Rhodopseudomonas rhenobacensis</name>
    <dbReference type="NCBI Taxonomy" id="87461"/>
    <lineage>
        <taxon>Bacteria</taxon>
        <taxon>Pseudomonadati</taxon>
        <taxon>Pseudomonadota</taxon>
        <taxon>Alphaproteobacteria</taxon>
        <taxon>Hyphomicrobiales</taxon>
        <taxon>Nitrobacteraceae</taxon>
        <taxon>Rhodopseudomonas</taxon>
    </lineage>
</organism>
<protein>
    <recommendedName>
        <fullName evidence="3">Cthe-2314-like HEPN domain-containing protein</fullName>
    </recommendedName>
</protein>
<comment type="caution">
    <text evidence="1">The sequence shown here is derived from an EMBL/GenBank/DDBJ whole genome shotgun (WGS) entry which is preliminary data.</text>
</comment>
<name>A0A7W8E047_9BRAD</name>